<dbReference type="Proteomes" id="UP001154272">
    <property type="component" value="Unassembled WGS sequence"/>
</dbReference>
<organism evidence="9 10">
    <name type="scientific">Commensalibacter papalotli</name>
    <name type="common">ex Botero et al. 2024</name>
    <dbReference type="NCBI Taxonomy" id="2972766"/>
    <lineage>
        <taxon>Bacteria</taxon>
        <taxon>Pseudomonadati</taxon>
        <taxon>Pseudomonadota</taxon>
        <taxon>Alphaproteobacteria</taxon>
        <taxon>Acetobacterales</taxon>
        <taxon>Acetobacteraceae</taxon>
    </lineage>
</organism>
<dbReference type="NCBIfam" id="TIGR00018">
    <property type="entry name" value="panC"/>
    <property type="match status" value="1"/>
</dbReference>
<evidence type="ECO:0000256" key="2">
    <source>
        <dbReference type="ARBA" id="ARBA00009256"/>
    </source>
</evidence>
<keyword evidence="4 8" id="KW-0566">Pantothenate biosynthesis</keyword>
<evidence type="ECO:0000256" key="5">
    <source>
        <dbReference type="ARBA" id="ARBA00022741"/>
    </source>
</evidence>
<dbReference type="InterPro" id="IPR042176">
    <property type="entry name" value="Pantoate_ligase_C"/>
</dbReference>
<comment type="similarity">
    <text evidence="2 8">Belongs to the pantothenate synthetase family.</text>
</comment>
<comment type="caution">
    <text evidence="9">The sequence shown here is derived from an EMBL/GenBank/DDBJ whole genome shotgun (WGS) entry which is preliminary data.</text>
</comment>
<dbReference type="InterPro" id="IPR003721">
    <property type="entry name" value="Pantoate_ligase"/>
</dbReference>
<dbReference type="Gene3D" id="3.30.1300.10">
    <property type="entry name" value="Pantoate-beta-alanine ligase, C-terminal domain"/>
    <property type="match status" value="1"/>
</dbReference>
<evidence type="ECO:0000256" key="4">
    <source>
        <dbReference type="ARBA" id="ARBA00022655"/>
    </source>
</evidence>
<keyword evidence="6 8" id="KW-0067">ATP-binding</keyword>
<feature type="binding site" evidence="8">
    <location>
        <position position="151"/>
    </location>
    <ligand>
        <name>(R)-pantoate</name>
        <dbReference type="ChEBI" id="CHEBI:15980"/>
    </ligand>
</feature>
<comment type="miscellaneous">
    <text evidence="8">The reaction proceeds by a bi uni uni bi ping pong mechanism.</text>
</comment>
<feature type="active site" description="Proton donor" evidence="8">
    <location>
        <position position="35"/>
    </location>
</feature>
<dbReference type="RefSeq" id="WP_034340522.1">
    <property type="nucleotide sequence ID" value="NZ_CAMXCH010000004.1"/>
</dbReference>
<protein>
    <recommendedName>
        <fullName evidence="8">Pantothenate synthetase</fullName>
        <shortName evidence="8">PS</shortName>
        <ecNumber evidence="8">6.3.2.1</ecNumber>
    </recommendedName>
    <alternativeName>
        <fullName evidence="8">Pantoate--beta-alanine ligase</fullName>
    </alternativeName>
    <alternativeName>
        <fullName evidence="8">Pantoate-activating enzyme</fullName>
    </alternativeName>
</protein>
<evidence type="ECO:0000313" key="10">
    <source>
        <dbReference type="Proteomes" id="UP001154272"/>
    </source>
</evidence>
<dbReference type="PANTHER" id="PTHR21299">
    <property type="entry name" value="CYTIDYLATE KINASE/PANTOATE-BETA-ALANINE LIGASE"/>
    <property type="match status" value="1"/>
</dbReference>
<feature type="binding site" evidence="8">
    <location>
        <position position="59"/>
    </location>
    <ligand>
        <name>(R)-pantoate</name>
        <dbReference type="ChEBI" id="CHEBI:15980"/>
    </ligand>
</feature>
<comment type="subcellular location">
    <subcellularLocation>
        <location evidence="8">Cytoplasm</location>
    </subcellularLocation>
</comment>
<evidence type="ECO:0000256" key="7">
    <source>
        <dbReference type="ARBA" id="ARBA00048258"/>
    </source>
</evidence>
<evidence type="ECO:0000256" key="1">
    <source>
        <dbReference type="ARBA" id="ARBA00004990"/>
    </source>
</evidence>
<reference evidence="9" key="1">
    <citation type="submission" date="2022-10" db="EMBL/GenBank/DDBJ databases">
        <authorList>
            <person name="Botero Cardona J."/>
        </authorList>
    </citation>
    <scope>NUCLEOTIDE SEQUENCE</scope>
    <source>
        <strain evidence="9">R-83534</strain>
    </source>
</reference>
<dbReference type="CDD" id="cd00560">
    <property type="entry name" value="PanC"/>
    <property type="match status" value="1"/>
</dbReference>
<name>A0ABN8WC26_9PROT</name>
<dbReference type="Pfam" id="PF02569">
    <property type="entry name" value="Pantoate_ligase"/>
    <property type="match status" value="1"/>
</dbReference>
<dbReference type="EMBL" id="CAMXCH010000004">
    <property type="protein sequence ID" value="CAI3954452.1"/>
    <property type="molecule type" value="Genomic_DNA"/>
</dbReference>
<evidence type="ECO:0000313" key="9">
    <source>
        <dbReference type="EMBL" id="CAI3954452.1"/>
    </source>
</evidence>
<dbReference type="Gene3D" id="3.40.50.620">
    <property type="entry name" value="HUPs"/>
    <property type="match status" value="1"/>
</dbReference>
<dbReference type="PANTHER" id="PTHR21299:SF1">
    <property type="entry name" value="PANTOATE--BETA-ALANINE LIGASE"/>
    <property type="match status" value="1"/>
</dbReference>
<feature type="binding site" evidence="8">
    <location>
        <begin position="145"/>
        <end position="148"/>
    </location>
    <ligand>
        <name>ATP</name>
        <dbReference type="ChEBI" id="CHEBI:30616"/>
    </ligand>
</feature>
<evidence type="ECO:0000256" key="3">
    <source>
        <dbReference type="ARBA" id="ARBA00022598"/>
    </source>
</evidence>
<feature type="binding site" evidence="8">
    <location>
        <begin position="28"/>
        <end position="35"/>
    </location>
    <ligand>
        <name>ATP</name>
        <dbReference type="ChEBI" id="CHEBI:30616"/>
    </ligand>
</feature>
<keyword evidence="10" id="KW-1185">Reference proteome</keyword>
<feature type="binding site" evidence="8">
    <location>
        <begin position="182"/>
        <end position="185"/>
    </location>
    <ligand>
        <name>ATP</name>
        <dbReference type="ChEBI" id="CHEBI:30616"/>
    </ligand>
</feature>
<dbReference type="NCBIfam" id="TIGR00125">
    <property type="entry name" value="cyt_tran_rel"/>
    <property type="match status" value="1"/>
</dbReference>
<proteinExistence type="inferred from homology"/>
<comment type="function">
    <text evidence="8">Catalyzes the condensation of pantoate with beta-alanine in an ATP-dependent reaction via a pantoyl-adenylate intermediate.</text>
</comment>
<keyword evidence="5 8" id="KW-0547">Nucleotide-binding</keyword>
<dbReference type="SUPFAM" id="SSF52374">
    <property type="entry name" value="Nucleotidylyl transferase"/>
    <property type="match status" value="1"/>
</dbReference>
<dbReference type="InterPro" id="IPR004821">
    <property type="entry name" value="Cyt_trans-like"/>
</dbReference>
<keyword evidence="8" id="KW-0963">Cytoplasm</keyword>
<keyword evidence="3 8" id="KW-0436">Ligase</keyword>
<feature type="binding site" evidence="8">
    <location>
        <position position="174"/>
    </location>
    <ligand>
        <name>ATP</name>
        <dbReference type="ChEBI" id="CHEBI:30616"/>
    </ligand>
</feature>
<dbReference type="HAMAP" id="MF_00158">
    <property type="entry name" value="PanC"/>
    <property type="match status" value="1"/>
</dbReference>
<comment type="pathway">
    <text evidence="1 8">Cofactor biosynthesis; (R)-pantothenate biosynthesis; (R)-pantothenate from (R)-pantoate and beta-alanine: step 1/1.</text>
</comment>
<dbReference type="EC" id="6.3.2.1" evidence="8"/>
<dbReference type="InterPro" id="IPR014729">
    <property type="entry name" value="Rossmann-like_a/b/a_fold"/>
</dbReference>
<evidence type="ECO:0000256" key="6">
    <source>
        <dbReference type="ARBA" id="ARBA00022840"/>
    </source>
</evidence>
<accession>A0ABN8WC26</accession>
<feature type="binding site" evidence="8">
    <location>
        <position position="59"/>
    </location>
    <ligand>
        <name>beta-alanine</name>
        <dbReference type="ChEBI" id="CHEBI:57966"/>
    </ligand>
</feature>
<comment type="subunit">
    <text evidence="8">Homodimer.</text>
</comment>
<comment type="catalytic activity">
    <reaction evidence="7 8">
        <text>(R)-pantoate + beta-alanine + ATP = (R)-pantothenate + AMP + diphosphate + H(+)</text>
        <dbReference type="Rhea" id="RHEA:10912"/>
        <dbReference type="ChEBI" id="CHEBI:15378"/>
        <dbReference type="ChEBI" id="CHEBI:15980"/>
        <dbReference type="ChEBI" id="CHEBI:29032"/>
        <dbReference type="ChEBI" id="CHEBI:30616"/>
        <dbReference type="ChEBI" id="CHEBI:33019"/>
        <dbReference type="ChEBI" id="CHEBI:57966"/>
        <dbReference type="ChEBI" id="CHEBI:456215"/>
        <dbReference type="EC" id="6.3.2.1"/>
    </reaction>
</comment>
<gene>
    <name evidence="8" type="primary">panC</name>
    <name evidence="9" type="ORF">R83534S58_LOCUS1915</name>
</gene>
<sequence>MIIARNLQEFLQARASFKDYSVALVPTMGALHDGHMALVKRAKELAHYCIVTIFVNQLQFDQKEDFSRYPKTEEHDIKLLEQHQVDLVWLPRVGDIYPKGFATQIVVDGPSLLWEGEKRPGHFSGVATVVYRLFSLIKPHVACFGEKDWQQLQVIRRMVEDLNIPISIFGVPIVREVDGLAKSSRNRFLSQEEQQKSALLYQVLNKSYQRLQNGEVISQVLESAVDELSQKGFEVDYFNAVDGKSLCKISEWSSNSRLITAAKLGSVRLLDNM</sequence>
<evidence type="ECO:0000256" key="8">
    <source>
        <dbReference type="HAMAP-Rule" id="MF_00158"/>
    </source>
</evidence>